<evidence type="ECO:0000313" key="1">
    <source>
        <dbReference type="EMBL" id="ADQ04382.1"/>
    </source>
</evidence>
<dbReference type="AlphaFoldDB" id="E4Q608"/>
<dbReference type="OrthoDB" id="9917164at2"/>
<proteinExistence type="predicted"/>
<organism evidence="1 2">
    <name type="scientific">Caldicellulosiruptor owensensis (strain ATCC 700167 / DSM 13100 / OL)</name>
    <dbReference type="NCBI Taxonomy" id="632518"/>
    <lineage>
        <taxon>Bacteria</taxon>
        <taxon>Bacillati</taxon>
        <taxon>Bacillota</taxon>
        <taxon>Bacillota incertae sedis</taxon>
        <taxon>Caldicellulosiruptorales</taxon>
        <taxon>Caldicellulosiruptoraceae</taxon>
        <taxon>Caldicellulosiruptor</taxon>
    </lineage>
</organism>
<accession>E4Q608</accession>
<dbReference type="HOGENOM" id="CLU_2804321_0_0_9"/>
<dbReference type="Proteomes" id="UP000006889">
    <property type="component" value="Chromosome"/>
</dbReference>
<sequence>MNDKIILLFNAFLYRGKTAVNSKDIIKNSVDSDYENIALHLSEDFIEEAYRTLLRMRAMTKFAKKEGLL</sequence>
<name>E4Q608_CALOW</name>
<dbReference type="KEGG" id="cow:Calow_0814"/>
<gene>
    <name evidence="1" type="ordered locus">Calow_0814</name>
</gene>
<dbReference type="EMBL" id="CP002216">
    <property type="protein sequence ID" value="ADQ04382.1"/>
    <property type="molecule type" value="Genomic_DNA"/>
</dbReference>
<protein>
    <submittedName>
        <fullName evidence="1">Uncharacterized protein</fullName>
    </submittedName>
</protein>
<dbReference type="RefSeq" id="WP_013411775.1">
    <property type="nucleotide sequence ID" value="NC_014657.1"/>
</dbReference>
<reference key="1">
    <citation type="submission" date="2010-09" db="EMBL/GenBank/DDBJ databases">
        <title>Complete sequence of Caldicellulosiruptor owensensis OL.</title>
        <authorList>
            <consortium name="US DOE Joint Genome Institute"/>
            <person name="Lucas S."/>
            <person name="Copeland A."/>
            <person name="Lapidus A."/>
            <person name="Cheng J.-F."/>
            <person name="Bruce D."/>
            <person name="Goodwin L."/>
            <person name="Pitluck S."/>
            <person name="Davenport K."/>
            <person name="Detter J.C."/>
            <person name="Han C."/>
            <person name="Tapia R."/>
            <person name="Land M."/>
            <person name="Hauser L."/>
            <person name="Chang Y.-J."/>
            <person name="Jeffries C."/>
            <person name="Kyrpides N."/>
            <person name="Ivanova N."/>
            <person name="Mikhailova N."/>
            <person name="Blumer-Schuette S.E."/>
            <person name="Kelly R.M."/>
            <person name="Woyke T."/>
        </authorList>
    </citation>
    <scope>NUCLEOTIDE SEQUENCE</scope>
    <source>
        <strain>OL</strain>
    </source>
</reference>
<evidence type="ECO:0000313" key="2">
    <source>
        <dbReference type="Proteomes" id="UP000006889"/>
    </source>
</evidence>
<reference evidence="1 2" key="2">
    <citation type="journal article" date="2011" name="J. Bacteriol.">
        <title>Complete genome sequences for the anaerobic, extremely thermophilic plant biomass-degrading bacteria Caldicellulosiruptor hydrothermalis, Caldicellulosiruptor kristjanssonii, Caldicellulosiruptor kronotskyensis, Caldicellulosiruptor owensenis, and Caldicellulosiruptor lactoaceticus.</title>
        <authorList>
            <person name="Blumer-Schuette S.E."/>
            <person name="Ozdemir I."/>
            <person name="Mistry D."/>
            <person name="Lucas S."/>
            <person name="Lapidus A."/>
            <person name="Cheng J.F."/>
            <person name="Goodwin L.A."/>
            <person name="Pitluck S."/>
            <person name="Land M.L."/>
            <person name="Hauser L.J."/>
            <person name="Woyke T."/>
            <person name="Mikhailova N."/>
            <person name="Pati A."/>
            <person name="Kyrpides N.C."/>
            <person name="Ivanova N."/>
            <person name="Detter J.C."/>
            <person name="Walston-Davenport K."/>
            <person name="Han S."/>
            <person name="Adams M.W."/>
            <person name="Kelly R.M."/>
        </authorList>
    </citation>
    <scope>NUCLEOTIDE SEQUENCE [LARGE SCALE GENOMIC DNA]</scope>
    <source>
        <strain evidence="2">ATCC 700167 / DSM 13100 / OL</strain>
    </source>
</reference>
<dbReference type="STRING" id="632518.Calow_0814"/>
<keyword evidence="2" id="KW-1185">Reference proteome</keyword>